<evidence type="ECO:0000259" key="10">
    <source>
        <dbReference type="Pfam" id="PF08511"/>
    </source>
</evidence>
<keyword evidence="7 8" id="KW-0496">Mitochondrion</keyword>
<keyword evidence="4 8" id="KW-0831">Ubiquinone biosynthesis</keyword>
<evidence type="ECO:0000256" key="8">
    <source>
        <dbReference type="RuleBase" id="RU366063"/>
    </source>
</evidence>
<keyword evidence="5" id="KW-0809">Transit peptide</keyword>
<comment type="pathway">
    <text evidence="2 8">Cofactor biosynthesis; ubiquinone biosynthesis.</text>
</comment>
<organism evidence="11">
    <name type="scientific">Auxenochlorella protothecoides</name>
    <name type="common">Green microalga</name>
    <name type="synonym">Chlorella protothecoides</name>
    <dbReference type="NCBI Taxonomy" id="3075"/>
    <lineage>
        <taxon>Eukaryota</taxon>
        <taxon>Viridiplantae</taxon>
        <taxon>Chlorophyta</taxon>
        <taxon>core chlorophytes</taxon>
        <taxon>Trebouxiophyceae</taxon>
        <taxon>Chlorellales</taxon>
        <taxon>Chlorellaceae</taxon>
        <taxon>Auxenochlorella</taxon>
    </lineage>
</organism>
<dbReference type="GO" id="GO:0008289">
    <property type="term" value="F:lipid binding"/>
    <property type="evidence" value="ECO:0007669"/>
    <property type="project" value="UniProtKB-UniRule"/>
</dbReference>
<comment type="subcellular location">
    <subcellularLocation>
        <location evidence="1 8">Mitochondrion</location>
    </subcellularLocation>
</comment>
<evidence type="ECO:0000256" key="5">
    <source>
        <dbReference type="ARBA" id="ARBA00022946"/>
    </source>
</evidence>
<comment type="function">
    <text evidence="8">Membrane-associated protein that warps the membrane surface to access and bind aromatic isoprenes with high specificity, including ubiquinone (CoQ) isoprene intermediates and presents them directly to Coq7, therefore facilitating the Coq7-mediated hydroxylase step. Participates in the biosynthesis of coenzyme Q, also named ubiquinone, an essential lipid-soluble electron transporter for aerobic cellular respiration.</text>
</comment>
<protein>
    <recommendedName>
        <fullName evidence="8">Ubiquinone biosynthesis protein</fullName>
    </recommendedName>
</protein>
<evidence type="ECO:0000256" key="3">
    <source>
        <dbReference type="ARBA" id="ARBA00010766"/>
    </source>
</evidence>
<dbReference type="Gene3D" id="1.10.357.10">
    <property type="entry name" value="Tetracycline Repressor, domain 2"/>
    <property type="match status" value="1"/>
</dbReference>
<gene>
    <name evidence="11" type="ORF">g.19594</name>
</gene>
<sequence>TILHEISSVYRHNLDHKLESRLPLVGAAMTSCLVSRVRHSELATLIRNGWCASMLLIRSQSNDVRPVIHSPSTSPPPVPPPAPKPCRTNVTWDVMAGRGLKPKEQPKATRDVQSLQAALLESALGHVPTLGWSNSAMHQAALDNDLSPAAAGLLGDAPSDLVKAFLARCNFELEEALLEEGPQLELCPLHARIVAALRQRIEMIVPYKASWAGALATLGSPVAAMELYMDAAGIIWRAVGDESEDLTWLAHRTVLSGVLASSELYLLTDNSPGHEDTWAAVDRAVGEALKLLGSSDAVGGALGGLRDKAYATILDVMASRRG</sequence>
<evidence type="ECO:0000256" key="9">
    <source>
        <dbReference type="SAM" id="MobiDB-lite"/>
    </source>
</evidence>
<evidence type="ECO:0000256" key="6">
    <source>
        <dbReference type="ARBA" id="ARBA00023121"/>
    </source>
</evidence>
<feature type="domain" description="COQ9 C-terminal" evidence="10">
    <location>
        <begin position="224"/>
        <end position="288"/>
    </location>
</feature>
<dbReference type="AlphaFoldDB" id="A0A1D2A845"/>
<evidence type="ECO:0000256" key="7">
    <source>
        <dbReference type="ARBA" id="ARBA00023128"/>
    </source>
</evidence>
<reference evidence="11" key="1">
    <citation type="submission" date="2015-08" db="EMBL/GenBank/DDBJ databases">
        <authorList>
            <person name="Babu N.S."/>
            <person name="Beckwith C.J."/>
            <person name="Beseler K.G."/>
            <person name="Brison A."/>
            <person name="Carone J.V."/>
            <person name="Caskin T.P."/>
            <person name="Diamond M."/>
            <person name="Durham M.E."/>
            <person name="Foxe J.M."/>
            <person name="Go M."/>
            <person name="Henderson B.A."/>
            <person name="Jones I.B."/>
            <person name="McGettigan J.A."/>
            <person name="Micheletti S.J."/>
            <person name="Nasrallah M.E."/>
            <person name="Ortiz D."/>
            <person name="Piller C.R."/>
            <person name="Privatt S.R."/>
            <person name="Schneider S.L."/>
            <person name="Sharp S."/>
            <person name="Smith T.C."/>
            <person name="Stanton J.D."/>
            <person name="Ullery H.E."/>
            <person name="Wilson R.J."/>
            <person name="Serrano M.G."/>
            <person name="Buck G."/>
            <person name="Lee V."/>
            <person name="Wang Y."/>
            <person name="Carvalho R."/>
            <person name="Voegtly L."/>
            <person name="Shi R."/>
            <person name="Duckworth R."/>
            <person name="Johnson A."/>
            <person name="Loviza R."/>
            <person name="Walstead R."/>
            <person name="Shah Z."/>
            <person name="Kiflezghi M."/>
            <person name="Wade K."/>
            <person name="Ball S.L."/>
            <person name="Bradley K.W."/>
            <person name="Asai D.J."/>
            <person name="Bowman C.A."/>
            <person name="Russell D.A."/>
            <person name="Pope W.H."/>
            <person name="Jacobs-Sera D."/>
            <person name="Hendrix R.W."/>
            <person name="Hatfull G.F."/>
        </authorList>
    </citation>
    <scope>NUCLEOTIDE SEQUENCE</scope>
</reference>
<dbReference type="Pfam" id="PF08511">
    <property type="entry name" value="COQ9"/>
    <property type="match status" value="1"/>
</dbReference>
<evidence type="ECO:0000313" key="11">
    <source>
        <dbReference type="EMBL" id="JAT75399.1"/>
    </source>
</evidence>
<comment type="similarity">
    <text evidence="3 8">Belongs to the COQ9 family.</text>
</comment>
<keyword evidence="6 8" id="KW-0446">Lipid-binding</keyword>
<name>A0A1D2A845_AUXPR</name>
<evidence type="ECO:0000256" key="4">
    <source>
        <dbReference type="ARBA" id="ARBA00022688"/>
    </source>
</evidence>
<dbReference type="GO" id="GO:0005743">
    <property type="term" value="C:mitochondrial inner membrane"/>
    <property type="evidence" value="ECO:0007669"/>
    <property type="project" value="TreeGrafter"/>
</dbReference>
<dbReference type="UniPathway" id="UPA00232"/>
<dbReference type="GO" id="GO:0006744">
    <property type="term" value="P:ubiquinone biosynthetic process"/>
    <property type="evidence" value="ECO:0007669"/>
    <property type="project" value="UniProtKB-UniRule"/>
</dbReference>
<evidence type="ECO:0000256" key="1">
    <source>
        <dbReference type="ARBA" id="ARBA00004173"/>
    </source>
</evidence>
<proteinExistence type="inferred from homology"/>
<feature type="region of interest" description="Disordered" evidence="9">
    <location>
        <begin position="65"/>
        <end position="84"/>
    </location>
</feature>
<dbReference type="PANTHER" id="PTHR21427:SF19">
    <property type="entry name" value="UBIQUINONE BIOSYNTHESIS PROTEIN COQ9, MITOCHONDRIAL"/>
    <property type="match status" value="1"/>
</dbReference>
<feature type="compositionally biased region" description="Pro residues" evidence="9">
    <location>
        <begin position="73"/>
        <end position="84"/>
    </location>
</feature>
<feature type="non-terminal residue" evidence="11">
    <location>
        <position position="1"/>
    </location>
</feature>
<evidence type="ECO:0000256" key="2">
    <source>
        <dbReference type="ARBA" id="ARBA00004749"/>
    </source>
</evidence>
<dbReference type="NCBIfam" id="TIGR02396">
    <property type="entry name" value="diverge_rpsU"/>
    <property type="match status" value="1"/>
</dbReference>
<dbReference type="EMBL" id="GDKF01003223">
    <property type="protein sequence ID" value="JAT75399.1"/>
    <property type="molecule type" value="Transcribed_RNA"/>
</dbReference>
<dbReference type="InterPro" id="IPR013718">
    <property type="entry name" value="COQ9_C"/>
</dbReference>
<dbReference type="PANTHER" id="PTHR21427">
    <property type="entry name" value="UBIQUINONE BIOSYNTHESIS PROTEIN COQ9, MITOCHONDRIAL"/>
    <property type="match status" value="1"/>
</dbReference>
<accession>A0A1D2A845</accession>
<dbReference type="InterPro" id="IPR012762">
    <property type="entry name" value="Ubiq_biosynth_COQ9"/>
</dbReference>